<dbReference type="EMBL" id="BSXT01000139">
    <property type="protein sequence ID" value="GMF18697.1"/>
    <property type="molecule type" value="Genomic_DNA"/>
</dbReference>
<protein>
    <submittedName>
        <fullName evidence="1">Unnamed protein product</fullName>
    </submittedName>
</protein>
<name>A0A9W6TRS9_9STRA</name>
<evidence type="ECO:0000313" key="1">
    <source>
        <dbReference type="EMBL" id="GMF18697.1"/>
    </source>
</evidence>
<gene>
    <name evidence="1" type="ORF">Pfra01_000171900</name>
</gene>
<proteinExistence type="predicted"/>
<dbReference type="AlphaFoldDB" id="A0A9W6TRS9"/>
<keyword evidence="2" id="KW-1185">Reference proteome</keyword>
<organism evidence="1 2">
    <name type="scientific">Phytophthora fragariaefolia</name>
    <dbReference type="NCBI Taxonomy" id="1490495"/>
    <lineage>
        <taxon>Eukaryota</taxon>
        <taxon>Sar</taxon>
        <taxon>Stramenopiles</taxon>
        <taxon>Oomycota</taxon>
        <taxon>Peronosporomycetes</taxon>
        <taxon>Peronosporales</taxon>
        <taxon>Peronosporaceae</taxon>
        <taxon>Phytophthora</taxon>
    </lineage>
</organism>
<dbReference type="Proteomes" id="UP001165121">
    <property type="component" value="Unassembled WGS sequence"/>
</dbReference>
<accession>A0A9W6TRS9</accession>
<reference evidence="1" key="1">
    <citation type="submission" date="2023-04" db="EMBL/GenBank/DDBJ databases">
        <title>Phytophthora fragariaefolia NBRC 109709.</title>
        <authorList>
            <person name="Ichikawa N."/>
            <person name="Sato H."/>
            <person name="Tonouchi N."/>
        </authorList>
    </citation>
    <scope>NUCLEOTIDE SEQUENCE</scope>
    <source>
        <strain evidence="1">NBRC 109709</strain>
    </source>
</reference>
<comment type="caution">
    <text evidence="1">The sequence shown here is derived from an EMBL/GenBank/DDBJ whole genome shotgun (WGS) entry which is preliminary data.</text>
</comment>
<sequence length="148" mass="16010">MSTSRFHALQSPARLFTPGTTVQDVVSWAYVGHGTLNTRKEPKAPETEVRALLLLLLAHCPEMAYFQPGQDELRVGAAPTDHPSIFKVTPVRPTRLVTTLTVLSALANEAPVVHITSSGEAAEAIQNMAGPPVHVHCMHPHPALSWIV</sequence>
<evidence type="ECO:0000313" key="2">
    <source>
        <dbReference type="Proteomes" id="UP001165121"/>
    </source>
</evidence>